<evidence type="ECO:0000313" key="1">
    <source>
        <dbReference type="EMBL" id="GAG94671.1"/>
    </source>
</evidence>
<comment type="caution">
    <text evidence="1">The sequence shown here is derived from an EMBL/GenBank/DDBJ whole genome shotgun (WGS) entry which is preliminary data.</text>
</comment>
<protein>
    <submittedName>
        <fullName evidence="1">Uncharacterized protein</fullName>
    </submittedName>
</protein>
<name>X1DE18_9ZZZZ</name>
<accession>X1DE18</accession>
<proteinExistence type="predicted"/>
<reference evidence="1" key="1">
    <citation type="journal article" date="2014" name="Front. Microbiol.">
        <title>High frequency of phylogenetically diverse reductive dehalogenase-homologous genes in deep subseafloor sedimentary metagenomes.</title>
        <authorList>
            <person name="Kawai M."/>
            <person name="Futagami T."/>
            <person name="Toyoda A."/>
            <person name="Takaki Y."/>
            <person name="Nishi S."/>
            <person name="Hori S."/>
            <person name="Arai W."/>
            <person name="Tsubouchi T."/>
            <person name="Morono Y."/>
            <person name="Uchiyama I."/>
            <person name="Ito T."/>
            <person name="Fujiyama A."/>
            <person name="Inagaki F."/>
            <person name="Takami H."/>
        </authorList>
    </citation>
    <scope>NUCLEOTIDE SEQUENCE</scope>
    <source>
        <strain evidence="1">Expedition CK06-06</strain>
    </source>
</reference>
<dbReference type="AlphaFoldDB" id="X1DE18"/>
<organism evidence="1">
    <name type="scientific">marine sediment metagenome</name>
    <dbReference type="NCBI Taxonomy" id="412755"/>
    <lineage>
        <taxon>unclassified sequences</taxon>
        <taxon>metagenomes</taxon>
        <taxon>ecological metagenomes</taxon>
    </lineage>
</organism>
<dbReference type="EMBL" id="BART01022299">
    <property type="protein sequence ID" value="GAG94671.1"/>
    <property type="molecule type" value="Genomic_DNA"/>
</dbReference>
<sequence length="153" mass="17570">MKKHNDFKLGDGFEMEENYVTKFLNNILIAESNHYRNIFATPFQKGKEEILLGVLKINLCKELIEPDIKGPDFGKIAGSLDGQLSKLDGLGFRITDLRAKNIPDERIYQSIIDSRDNFLRPRGWFGFNYLTILKKKQCLEVYGAVIDALNELQ</sequence>
<gene>
    <name evidence="1" type="ORF">S01H4_40860</name>
</gene>